<sequence length="121" mass="13197">MARMCNFVCILVVLSIVYSQQLSKSPDISRFSRSPRFHKHHGNLFSFLGGGNSYHETPNFKPNIGFGSAASQSQSSAGGAQAQAQSQSLFFGFGPFIGGLTQSQAQAQVGQRRSGFDYYDY</sequence>
<dbReference type="EMBL" id="JARQZJ010000065">
    <property type="protein sequence ID" value="KAK9880482.1"/>
    <property type="molecule type" value="Genomic_DNA"/>
</dbReference>
<keyword evidence="1" id="KW-0732">Signal</keyword>
<evidence type="ECO:0000256" key="1">
    <source>
        <dbReference type="SAM" id="SignalP"/>
    </source>
</evidence>
<accession>A0AAW1U9U7</accession>
<reference evidence="2 3" key="1">
    <citation type="submission" date="2023-03" db="EMBL/GenBank/DDBJ databases">
        <title>Genome insight into feeding habits of ladybird beetles.</title>
        <authorList>
            <person name="Li H.-S."/>
            <person name="Huang Y.-H."/>
            <person name="Pang H."/>
        </authorList>
    </citation>
    <scope>NUCLEOTIDE SEQUENCE [LARGE SCALE GENOMIC DNA]</scope>
    <source>
        <strain evidence="2">SYSU_2023b</strain>
        <tissue evidence="2">Whole body</tissue>
    </source>
</reference>
<dbReference type="AlphaFoldDB" id="A0AAW1U9U7"/>
<keyword evidence="3" id="KW-1185">Reference proteome</keyword>
<proteinExistence type="predicted"/>
<name>A0AAW1U9U7_9CUCU</name>
<evidence type="ECO:0000313" key="3">
    <source>
        <dbReference type="Proteomes" id="UP001431783"/>
    </source>
</evidence>
<feature type="chain" id="PRO_5043318161" evidence="1">
    <location>
        <begin position="20"/>
        <end position="121"/>
    </location>
</feature>
<evidence type="ECO:0000313" key="2">
    <source>
        <dbReference type="EMBL" id="KAK9880482.1"/>
    </source>
</evidence>
<protein>
    <submittedName>
        <fullName evidence="2">Uncharacterized protein</fullName>
    </submittedName>
</protein>
<organism evidence="2 3">
    <name type="scientific">Henosepilachna vigintioctopunctata</name>
    <dbReference type="NCBI Taxonomy" id="420089"/>
    <lineage>
        <taxon>Eukaryota</taxon>
        <taxon>Metazoa</taxon>
        <taxon>Ecdysozoa</taxon>
        <taxon>Arthropoda</taxon>
        <taxon>Hexapoda</taxon>
        <taxon>Insecta</taxon>
        <taxon>Pterygota</taxon>
        <taxon>Neoptera</taxon>
        <taxon>Endopterygota</taxon>
        <taxon>Coleoptera</taxon>
        <taxon>Polyphaga</taxon>
        <taxon>Cucujiformia</taxon>
        <taxon>Coccinelloidea</taxon>
        <taxon>Coccinellidae</taxon>
        <taxon>Epilachninae</taxon>
        <taxon>Epilachnini</taxon>
        <taxon>Henosepilachna</taxon>
    </lineage>
</organism>
<feature type="signal peptide" evidence="1">
    <location>
        <begin position="1"/>
        <end position="19"/>
    </location>
</feature>
<dbReference type="Proteomes" id="UP001431783">
    <property type="component" value="Unassembled WGS sequence"/>
</dbReference>
<gene>
    <name evidence="2" type="ORF">WA026_011727</name>
</gene>
<comment type="caution">
    <text evidence="2">The sequence shown here is derived from an EMBL/GenBank/DDBJ whole genome shotgun (WGS) entry which is preliminary data.</text>
</comment>